<reference evidence="1 2" key="1">
    <citation type="submission" date="2015-06" db="EMBL/GenBank/DDBJ databases">
        <title>Comparative genomics of Burkholderia leaf nodule symbionts.</title>
        <authorList>
            <person name="Carlier A."/>
            <person name="Eberl L."/>
            <person name="Pinto-Carbo M."/>
        </authorList>
    </citation>
    <scope>NUCLEOTIDE SEQUENCE [LARGE SCALE GENOMIC DNA]</scope>
    <source>
        <strain evidence="1 2">UZHbot3</strain>
    </source>
</reference>
<comment type="caution">
    <text evidence="1">The sequence shown here is derived from an EMBL/GenBank/DDBJ whole genome shotgun (WGS) entry which is preliminary data.</text>
</comment>
<dbReference type="Pfam" id="PF05638">
    <property type="entry name" value="T6SS_HCP"/>
    <property type="match status" value="1"/>
</dbReference>
<dbReference type="InterPro" id="IPR036624">
    <property type="entry name" value="Hcp1-lik_sf"/>
</dbReference>
<evidence type="ECO:0000313" key="1">
    <source>
        <dbReference type="EMBL" id="KMQ80054.1"/>
    </source>
</evidence>
<dbReference type="PANTHER" id="PTHR36152:SF5">
    <property type="entry name" value="PROTEIN HCP1"/>
    <property type="match status" value="1"/>
</dbReference>
<name>A0ABR5HKZ0_9BURK</name>
<accession>A0ABR5HKZ0</accession>
<dbReference type="Proteomes" id="UP000242951">
    <property type="component" value="Unassembled WGS sequence"/>
</dbReference>
<gene>
    <name evidence="1" type="ORF">BPMI_04593</name>
</gene>
<dbReference type="EMBL" id="LELG01000179">
    <property type="protein sequence ID" value="KMQ80054.1"/>
    <property type="molecule type" value="Genomic_DNA"/>
</dbReference>
<sequence>MTQDIFVIVDGIDGESQNATYPRSIEAWSWHFEINQPSSMHAGSDGGLGRASVSGMHFVHCVDRASPNILRHSLIGRHIAQVRLVQRKAGGLPFDFLKLILNDVIVSRVEQACAGGLMIKHVALSFAQLRCECAVQGAKGGNLGRLKFWSM</sequence>
<dbReference type="InterPro" id="IPR053165">
    <property type="entry name" value="HSI-I_assembly_Hcp1"/>
</dbReference>
<dbReference type="PANTHER" id="PTHR36152">
    <property type="entry name" value="CYTOPLASMIC PROTEIN-RELATED"/>
    <property type="match status" value="1"/>
</dbReference>
<dbReference type="SUPFAM" id="SSF141452">
    <property type="entry name" value="Hcp1-like"/>
    <property type="match status" value="1"/>
</dbReference>
<dbReference type="InterPro" id="IPR008514">
    <property type="entry name" value="T6SS_Hcp"/>
</dbReference>
<protein>
    <submittedName>
        <fullName evidence="1">Cytoplasmic protein USSDB7A</fullName>
    </submittedName>
</protein>
<keyword evidence="2" id="KW-1185">Reference proteome</keyword>
<proteinExistence type="predicted"/>
<organism evidence="1 2">
    <name type="scientific">Candidatus Burkholderia pumila</name>
    <dbReference type="NCBI Taxonomy" id="1090375"/>
    <lineage>
        <taxon>Bacteria</taxon>
        <taxon>Pseudomonadati</taxon>
        <taxon>Pseudomonadota</taxon>
        <taxon>Betaproteobacteria</taxon>
        <taxon>Burkholderiales</taxon>
        <taxon>Burkholderiaceae</taxon>
        <taxon>Burkholderia</taxon>
    </lineage>
</organism>
<dbReference type="Gene3D" id="2.30.110.20">
    <property type="entry name" value="Hcp1-like"/>
    <property type="match status" value="1"/>
</dbReference>
<evidence type="ECO:0000313" key="2">
    <source>
        <dbReference type="Proteomes" id="UP000242951"/>
    </source>
</evidence>